<dbReference type="GO" id="GO:0016746">
    <property type="term" value="F:acyltransferase activity"/>
    <property type="evidence" value="ECO:0007669"/>
    <property type="project" value="UniProtKB-KW"/>
</dbReference>
<dbReference type="InterPro" id="IPR000182">
    <property type="entry name" value="GNAT_dom"/>
</dbReference>
<dbReference type="EC" id="2.3.-.-" evidence="4"/>
<dbReference type="InterPro" id="IPR016181">
    <property type="entry name" value="Acyl_CoA_acyltransferase"/>
</dbReference>
<dbReference type="CDD" id="cd04301">
    <property type="entry name" value="NAT_SF"/>
    <property type="match status" value="1"/>
</dbReference>
<name>A0ABW3K970_9BACT</name>
<dbReference type="EMBL" id="JBHTKA010000008">
    <property type="protein sequence ID" value="MFD1002156.1"/>
    <property type="molecule type" value="Genomic_DNA"/>
</dbReference>
<dbReference type="PANTHER" id="PTHR10545">
    <property type="entry name" value="DIAMINE N-ACETYLTRANSFERASE"/>
    <property type="match status" value="1"/>
</dbReference>
<gene>
    <name evidence="4" type="ORF">ACFQ21_22715</name>
</gene>
<protein>
    <submittedName>
        <fullName evidence="4">GNAT family N-acetyltransferase</fullName>
        <ecNumber evidence="4">2.3.-.-</ecNumber>
    </submittedName>
</protein>
<evidence type="ECO:0000313" key="4">
    <source>
        <dbReference type="EMBL" id="MFD1002156.1"/>
    </source>
</evidence>
<comment type="caution">
    <text evidence="4">The sequence shown here is derived from an EMBL/GenBank/DDBJ whole genome shotgun (WGS) entry which is preliminary data.</text>
</comment>
<evidence type="ECO:0000256" key="1">
    <source>
        <dbReference type="ARBA" id="ARBA00022679"/>
    </source>
</evidence>
<reference evidence="5" key="1">
    <citation type="journal article" date="2019" name="Int. J. Syst. Evol. Microbiol.">
        <title>The Global Catalogue of Microorganisms (GCM) 10K type strain sequencing project: providing services to taxonomists for standard genome sequencing and annotation.</title>
        <authorList>
            <consortium name="The Broad Institute Genomics Platform"/>
            <consortium name="The Broad Institute Genome Sequencing Center for Infectious Disease"/>
            <person name="Wu L."/>
            <person name="Ma J."/>
        </authorList>
    </citation>
    <scope>NUCLEOTIDE SEQUENCE [LARGE SCALE GENOMIC DNA]</scope>
    <source>
        <strain evidence="5">CCUG 58938</strain>
    </source>
</reference>
<dbReference type="PANTHER" id="PTHR10545:SF29">
    <property type="entry name" value="GH14572P-RELATED"/>
    <property type="match status" value="1"/>
</dbReference>
<keyword evidence="1 4" id="KW-0808">Transferase</keyword>
<evidence type="ECO:0000259" key="3">
    <source>
        <dbReference type="PROSITE" id="PS51186"/>
    </source>
</evidence>
<dbReference type="Gene3D" id="3.40.630.30">
    <property type="match status" value="1"/>
</dbReference>
<feature type="domain" description="N-acetyltransferase" evidence="3">
    <location>
        <begin position="4"/>
        <end position="158"/>
    </location>
</feature>
<keyword evidence="5" id="KW-1185">Reference proteome</keyword>
<dbReference type="SUPFAM" id="SSF55729">
    <property type="entry name" value="Acyl-CoA N-acyltransferases (Nat)"/>
    <property type="match status" value="1"/>
</dbReference>
<dbReference type="InterPro" id="IPR051016">
    <property type="entry name" value="Diverse_Substrate_AcTransf"/>
</dbReference>
<evidence type="ECO:0000313" key="5">
    <source>
        <dbReference type="Proteomes" id="UP001597112"/>
    </source>
</evidence>
<sequence length="163" mass="19043">MSNVTIRIGKKDDLPRVLELIKELAEYERAPHEVINTVELMEFDGFGPNPVYGFFVAENENGIIGLSLYYWRYSTWKGKRLYLEDIIVTEAERGKGIGKVLFDRTMQHSLEQNCSGMMWQVLDWNDPAINFYKKYGTRFDNEWINCTLERDQIAKYVSGQAKL</sequence>
<accession>A0ABW3K970</accession>
<organism evidence="4 5">
    <name type="scientific">Ohtaekwangia kribbensis</name>
    <dbReference type="NCBI Taxonomy" id="688913"/>
    <lineage>
        <taxon>Bacteria</taxon>
        <taxon>Pseudomonadati</taxon>
        <taxon>Bacteroidota</taxon>
        <taxon>Cytophagia</taxon>
        <taxon>Cytophagales</taxon>
        <taxon>Fulvivirgaceae</taxon>
        <taxon>Ohtaekwangia</taxon>
    </lineage>
</organism>
<keyword evidence="2 4" id="KW-0012">Acyltransferase</keyword>
<dbReference type="Pfam" id="PF00583">
    <property type="entry name" value="Acetyltransf_1"/>
    <property type="match status" value="1"/>
</dbReference>
<dbReference type="PROSITE" id="PS51186">
    <property type="entry name" value="GNAT"/>
    <property type="match status" value="1"/>
</dbReference>
<dbReference type="Proteomes" id="UP001597112">
    <property type="component" value="Unassembled WGS sequence"/>
</dbReference>
<dbReference type="RefSeq" id="WP_377582990.1">
    <property type="nucleotide sequence ID" value="NZ_JBHTKA010000008.1"/>
</dbReference>
<evidence type="ECO:0000256" key="2">
    <source>
        <dbReference type="ARBA" id="ARBA00023315"/>
    </source>
</evidence>
<proteinExistence type="predicted"/>